<feature type="transmembrane region" description="Helical" evidence="1">
    <location>
        <begin position="192"/>
        <end position="213"/>
    </location>
</feature>
<feature type="transmembrane region" description="Helical" evidence="1">
    <location>
        <begin position="21"/>
        <end position="43"/>
    </location>
</feature>
<evidence type="ECO:0000256" key="1">
    <source>
        <dbReference type="SAM" id="Phobius"/>
    </source>
</evidence>
<evidence type="ECO:0000313" key="3">
    <source>
        <dbReference type="Proteomes" id="UP000642819"/>
    </source>
</evidence>
<dbReference type="SUPFAM" id="SSF81342">
    <property type="entry name" value="Transmembrane di-heme cytochromes"/>
    <property type="match status" value="1"/>
</dbReference>
<proteinExistence type="predicted"/>
<dbReference type="Proteomes" id="UP000642819">
    <property type="component" value="Unassembled WGS sequence"/>
</dbReference>
<feature type="transmembrane region" description="Helical" evidence="1">
    <location>
        <begin position="276"/>
        <end position="299"/>
    </location>
</feature>
<organism evidence="2 3">
    <name type="scientific">Zhihengliuella salsuginis</name>
    <dbReference type="NCBI Taxonomy" id="578222"/>
    <lineage>
        <taxon>Bacteria</taxon>
        <taxon>Bacillati</taxon>
        <taxon>Actinomycetota</taxon>
        <taxon>Actinomycetes</taxon>
        <taxon>Micrococcales</taxon>
        <taxon>Micrococcaceae</taxon>
        <taxon>Zhihengliuella</taxon>
    </lineage>
</organism>
<keyword evidence="1" id="KW-0812">Transmembrane</keyword>
<feature type="transmembrane region" description="Helical" evidence="1">
    <location>
        <begin position="69"/>
        <end position="88"/>
    </location>
</feature>
<name>A0ABQ3GGD1_9MICC</name>
<sequence>MNASPSTRTPADGGSKLWVRFGIVAAAAVVVLLLLVLGSRWLVTLESVQEFLRTYPGHTPLPAGTAEGLPAWLGWQHFLNMFFLFLIIKTGWQVRTQQRPPANWTRNNKGLVKTRNPPKRISINLWFHLTLDALWVLNGLVFMVLIFATGHWVRIVPTSWDVFPNAVSAGLQYLSLNWPMENGWVNYNSLQLLAYFATVFIAAPLAIATGLRMSEAWPKKAAVNAVYPIELARAIHLPTMVYFVLFVVAHVALVLATGARANLNHMFAARSDDGWMGFWVFAAAVVVSAAAVVFTRPMVIAPIANLMGRVSR</sequence>
<dbReference type="InterPro" id="IPR016174">
    <property type="entry name" value="Di-haem_cyt_TM"/>
</dbReference>
<reference evidence="3" key="1">
    <citation type="journal article" date="2019" name="Int. J. Syst. Evol. Microbiol.">
        <title>The Global Catalogue of Microorganisms (GCM) 10K type strain sequencing project: providing services to taxonomists for standard genome sequencing and annotation.</title>
        <authorList>
            <consortium name="The Broad Institute Genomics Platform"/>
            <consortium name="The Broad Institute Genome Sequencing Center for Infectious Disease"/>
            <person name="Wu L."/>
            <person name="Ma J."/>
        </authorList>
    </citation>
    <scope>NUCLEOTIDE SEQUENCE [LARGE SCALE GENOMIC DNA]</scope>
    <source>
        <strain evidence="3">KCTC 19466</strain>
    </source>
</reference>
<comment type="caution">
    <text evidence="2">The sequence shown here is derived from an EMBL/GenBank/DDBJ whole genome shotgun (WGS) entry which is preliminary data.</text>
</comment>
<accession>A0ABQ3GGD1</accession>
<dbReference type="Gene3D" id="1.20.950.20">
    <property type="entry name" value="Transmembrane di-heme cytochromes, Chain C"/>
    <property type="match status" value="1"/>
</dbReference>
<protein>
    <recommendedName>
        <fullName evidence="4">Thiosulfate reductase cytochrome b subunit</fullName>
    </recommendedName>
</protein>
<evidence type="ECO:0008006" key="4">
    <source>
        <dbReference type="Google" id="ProtNLM"/>
    </source>
</evidence>
<evidence type="ECO:0000313" key="2">
    <source>
        <dbReference type="EMBL" id="GHD03627.1"/>
    </source>
</evidence>
<feature type="transmembrane region" description="Helical" evidence="1">
    <location>
        <begin position="125"/>
        <end position="148"/>
    </location>
</feature>
<keyword evidence="3" id="KW-1185">Reference proteome</keyword>
<keyword evidence="1" id="KW-0472">Membrane</keyword>
<gene>
    <name evidence="2" type="ORF">GCM10008096_09860</name>
</gene>
<keyword evidence="1" id="KW-1133">Transmembrane helix</keyword>
<feature type="transmembrane region" description="Helical" evidence="1">
    <location>
        <begin position="234"/>
        <end position="256"/>
    </location>
</feature>
<dbReference type="EMBL" id="BMXK01000004">
    <property type="protein sequence ID" value="GHD03627.1"/>
    <property type="molecule type" value="Genomic_DNA"/>
</dbReference>